<proteinExistence type="predicted"/>
<dbReference type="GO" id="GO:0000381">
    <property type="term" value="P:regulation of alternative mRNA splicing, via spliceosome"/>
    <property type="evidence" value="ECO:0007669"/>
    <property type="project" value="TreeGrafter"/>
</dbReference>
<organism evidence="4 5">
    <name type="scientific">Toxoplasma gondii RUB</name>
    <dbReference type="NCBI Taxonomy" id="935652"/>
    <lineage>
        <taxon>Eukaryota</taxon>
        <taxon>Sar</taxon>
        <taxon>Alveolata</taxon>
        <taxon>Apicomplexa</taxon>
        <taxon>Conoidasida</taxon>
        <taxon>Coccidia</taxon>
        <taxon>Eucoccidiorida</taxon>
        <taxon>Eimeriorina</taxon>
        <taxon>Sarcocystidae</taxon>
        <taxon>Toxoplasma</taxon>
    </lineage>
</organism>
<dbReference type="InterPro" id="IPR012677">
    <property type="entry name" value="Nucleotide-bd_a/b_plait_sf"/>
</dbReference>
<dbReference type="SMART" id="SM00360">
    <property type="entry name" value="RRM"/>
    <property type="match status" value="1"/>
</dbReference>
<dbReference type="GO" id="GO:0000380">
    <property type="term" value="P:alternative mRNA splicing, via spliceosome"/>
    <property type="evidence" value="ECO:0007669"/>
    <property type="project" value="TreeGrafter"/>
</dbReference>
<dbReference type="AlphaFoldDB" id="A0A086LZ78"/>
<dbReference type="GO" id="GO:0071011">
    <property type="term" value="C:precatalytic spliceosome"/>
    <property type="evidence" value="ECO:0007669"/>
    <property type="project" value="TreeGrafter"/>
</dbReference>
<keyword evidence="1" id="KW-0694">RNA-binding</keyword>
<evidence type="ECO:0000256" key="2">
    <source>
        <dbReference type="SAM" id="MobiDB-lite"/>
    </source>
</evidence>
<gene>
    <name evidence="4" type="ORF">TGRUB_431090</name>
</gene>
<dbReference type="InterPro" id="IPR000504">
    <property type="entry name" value="RRM_dom"/>
</dbReference>
<dbReference type="GO" id="GO:0071013">
    <property type="term" value="C:catalytic step 2 spliceosome"/>
    <property type="evidence" value="ECO:0007669"/>
    <property type="project" value="TreeGrafter"/>
</dbReference>
<dbReference type="Pfam" id="PF00076">
    <property type="entry name" value="RRM_1"/>
    <property type="match status" value="1"/>
</dbReference>
<dbReference type="GO" id="GO:0003723">
    <property type="term" value="F:RNA binding"/>
    <property type="evidence" value="ECO:0007669"/>
    <property type="project" value="UniProtKB-UniRule"/>
</dbReference>
<evidence type="ECO:0000313" key="4">
    <source>
        <dbReference type="EMBL" id="KFG61946.1"/>
    </source>
</evidence>
<dbReference type="Gene3D" id="3.30.70.330">
    <property type="match status" value="1"/>
</dbReference>
<dbReference type="EMBL" id="AFYV02001456">
    <property type="protein sequence ID" value="KFG61946.1"/>
    <property type="molecule type" value="Genomic_DNA"/>
</dbReference>
<accession>A0A086LZ78</accession>
<dbReference type="Proteomes" id="UP000028834">
    <property type="component" value="Unassembled WGS sequence"/>
</dbReference>
<dbReference type="PROSITE" id="PS50102">
    <property type="entry name" value="RRM"/>
    <property type="match status" value="1"/>
</dbReference>
<dbReference type="InterPro" id="IPR051974">
    <property type="entry name" value="PUF60_regulator"/>
</dbReference>
<evidence type="ECO:0000259" key="3">
    <source>
        <dbReference type="PROSITE" id="PS50102"/>
    </source>
</evidence>
<dbReference type="VEuPathDB" id="ToxoDB:TGRUB_431090"/>
<protein>
    <submittedName>
        <fullName evidence="4">RNA recognition motif protein</fullName>
    </submittedName>
</protein>
<reference evidence="4 5" key="1">
    <citation type="submission" date="2014-05" db="EMBL/GenBank/DDBJ databases">
        <authorList>
            <person name="Sibley D."/>
            <person name="Venepally P."/>
            <person name="Karamycheva S."/>
            <person name="Hadjithomas M."/>
            <person name="Khan A."/>
            <person name="Brunk B."/>
            <person name="Roos D."/>
            <person name="Caler E."/>
            <person name="Lorenzi H."/>
        </authorList>
    </citation>
    <scope>NUCLEOTIDE SEQUENCE [LARGE SCALE GENOMIC DNA]</scope>
    <source>
        <strain evidence="4 5">RUB</strain>
    </source>
</reference>
<dbReference type="CDD" id="cd00590">
    <property type="entry name" value="RRM_SF"/>
    <property type="match status" value="1"/>
</dbReference>
<evidence type="ECO:0000313" key="5">
    <source>
        <dbReference type="Proteomes" id="UP000028834"/>
    </source>
</evidence>
<dbReference type="GO" id="GO:0006376">
    <property type="term" value="P:mRNA splice site recognition"/>
    <property type="evidence" value="ECO:0007669"/>
    <property type="project" value="TreeGrafter"/>
</dbReference>
<feature type="domain" description="RRM" evidence="3">
    <location>
        <begin position="75"/>
        <end position="142"/>
    </location>
</feature>
<name>A0A086LZ78_TOXGO</name>
<evidence type="ECO:0000256" key="1">
    <source>
        <dbReference type="PROSITE-ProRule" id="PRU00176"/>
    </source>
</evidence>
<dbReference type="InterPro" id="IPR035979">
    <property type="entry name" value="RBD_domain_sf"/>
</dbReference>
<feature type="compositionally biased region" description="Basic residues" evidence="2">
    <location>
        <begin position="1"/>
        <end position="12"/>
    </location>
</feature>
<dbReference type="SUPFAM" id="SSF54928">
    <property type="entry name" value="RNA-binding domain, RBD"/>
    <property type="match status" value="1"/>
</dbReference>
<dbReference type="PANTHER" id="PTHR47330:SF1">
    <property type="entry name" value="POLY(U)-BINDING-SPLICING FACTOR PUF60"/>
    <property type="match status" value="1"/>
</dbReference>
<comment type="caution">
    <text evidence="4">The sequence shown here is derived from an EMBL/GenBank/DDBJ whole genome shotgun (WGS) entry which is preliminary data.</text>
</comment>
<dbReference type="PANTHER" id="PTHR47330">
    <property type="entry name" value="POLY(U)-BINDING-SPLICING FACTOR PUF60-B-RELATED"/>
    <property type="match status" value="1"/>
</dbReference>
<feature type="region of interest" description="Disordered" evidence="2">
    <location>
        <begin position="1"/>
        <end position="43"/>
    </location>
</feature>
<sequence>MPDRRSRSRSRSPRRDDTREERKRKKRTGWDVGAEEGATPTIPGLAGTGLAGLGVTALAQQNNLLMQNFQNKAMCRIYVGSLDYYLTELEIKSVFQAFGTIVSVDMPKEGDRSKGFCFVEYASPEAAEMALSTMQNFVLKGRSSVCVARPFFFF</sequence>